<dbReference type="Proteomes" id="UP000772618">
    <property type="component" value="Unassembled WGS sequence"/>
</dbReference>
<proteinExistence type="predicted"/>
<dbReference type="SUPFAM" id="SSF46785">
    <property type="entry name" value="Winged helix' DNA-binding domain"/>
    <property type="match status" value="1"/>
</dbReference>
<dbReference type="PANTHER" id="PTHR33204:SF29">
    <property type="entry name" value="TRANSCRIPTIONAL REGULATOR"/>
    <property type="match status" value="1"/>
</dbReference>
<organism evidence="5 6">
    <name type="scientific">Chryseosolibacter indicus</name>
    <dbReference type="NCBI Taxonomy" id="2782351"/>
    <lineage>
        <taxon>Bacteria</taxon>
        <taxon>Pseudomonadati</taxon>
        <taxon>Bacteroidota</taxon>
        <taxon>Cytophagia</taxon>
        <taxon>Cytophagales</taxon>
        <taxon>Chryseotaleaceae</taxon>
        <taxon>Chryseosolibacter</taxon>
    </lineage>
</organism>
<dbReference type="Gene3D" id="1.10.10.10">
    <property type="entry name" value="Winged helix-like DNA-binding domain superfamily/Winged helix DNA-binding domain"/>
    <property type="match status" value="1"/>
</dbReference>
<reference evidence="5 6" key="1">
    <citation type="submission" date="2021-05" db="EMBL/GenBank/DDBJ databases">
        <title>A Polyphasic approach of four new species of the genus Ohtaekwangia: Ohtaekwangia histidinii sp. nov., Ohtaekwangia cretensis sp. nov., Ohtaekwangia indiensis sp. nov., Ohtaekwangia reichenbachii sp. nov. from diverse environment.</title>
        <authorList>
            <person name="Octaviana S."/>
        </authorList>
    </citation>
    <scope>NUCLEOTIDE SEQUENCE [LARGE SCALE GENOMIC DNA]</scope>
    <source>
        <strain evidence="5 6">PWU20</strain>
    </source>
</reference>
<evidence type="ECO:0000256" key="1">
    <source>
        <dbReference type="ARBA" id="ARBA00023015"/>
    </source>
</evidence>
<dbReference type="PROSITE" id="PS51118">
    <property type="entry name" value="HTH_HXLR"/>
    <property type="match status" value="1"/>
</dbReference>
<gene>
    <name evidence="5" type="ORF">KK060_13650</name>
</gene>
<dbReference type="InterPro" id="IPR036390">
    <property type="entry name" value="WH_DNA-bd_sf"/>
</dbReference>
<keyword evidence="6" id="KW-1185">Reference proteome</keyword>
<evidence type="ECO:0000313" key="5">
    <source>
        <dbReference type="EMBL" id="MBT1704334.1"/>
    </source>
</evidence>
<comment type="caution">
    <text evidence="5">The sequence shown here is derived from an EMBL/GenBank/DDBJ whole genome shotgun (WGS) entry which is preliminary data.</text>
</comment>
<sequence>MEKKLGSAAINECSYNLLAIQDTLEILSGKWKVPLICILRLQKKLCFNDLLREVPGISAKVLAKELRELESNDLVARTILDTKPAMVEYRLTEYGNTLEKVIFEMLDWGLSHRKKVTGKDPLNTSSSEYVLQLRKDLPAL</sequence>
<evidence type="ECO:0000256" key="2">
    <source>
        <dbReference type="ARBA" id="ARBA00023125"/>
    </source>
</evidence>
<dbReference type="PANTHER" id="PTHR33204">
    <property type="entry name" value="TRANSCRIPTIONAL REGULATOR, MARR FAMILY"/>
    <property type="match status" value="1"/>
</dbReference>
<protein>
    <submittedName>
        <fullName evidence="5">Helix-turn-helix transcriptional regulator</fullName>
    </submittedName>
</protein>
<keyword evidence="2" id="KW-0238">DNA-binding</keyword>
<evidence type="ECO:0000256" key="3">
    <source>
        <dbReference type="ARBA" id="ARBA00023163"/>
    </source>
</evidence>
<feature type="domain" description="HTH hxlR-type" evidence="4">
    <location>
        <begin position="13"/>
        <end position="117"/>
    </location>
</feature>
<evidence type="ECO:0000259" key="4">
    <source>
        <dbReference type="PROSITE" id="PS51118"/>
    </source>
</evidence>
<dbReference type="Pfam" id="PF01638">
    <property type="entry name" value="HxlR"/>
    <property type="match status" value="1"/>
</dbReference>
<name>A0ABS5VSC0_9BACT</name>
<dbReference type="RefSeq" id="WP_254154291.1">
    <property type="nucleotide sequence ID" value="NZ_JAHESD010000029.1"/>
</dbReference>
<dbReference type="InterPro" id="IPR002577">
    <property type="entry name" value="HTH_HxlR"/>
</dbReference>
<dbReference type="EMBL" id="JAHESD010000029">
    <property type="protein sequence ID" value="MBT1704334.1"/>
    <property type="molecule type" value="Genomic_DNA"/>
</dbReference>
<keyword evidence="1" id="KW-0805">Transcription regulation</keyword>
<evidence type="ECO:0000313" key="6">
    <source>
        <dbReference type="Proteomes" id="UP000772618"/>
    </source>
</evidence>
<accession>A0ABS5VSC0</accession>
<keyword evidence="3" id="KW-0804">Transcription</keyword>
<dbReference type="InterPro" id="IPR036388">
    <property type="entry name" value="WH-like_DNA-bd_sf"/>
</dbReference>